<dbReference type="Pfam" id="PF24807">
    <property type="entry name" value="WD40_CDC20-Fz"/>
    <property type="match status" value="1"/>
</dbReference>
<keyword evidence="4" id="KW-0131">Cell cycle</keyword>
<dbReference type="GO" id="GO:0005680">
    <property type="term" value="C:anaphase-promoting complex"/>
    <property type="evidence" value="ECO:0007669"/>
    <property type="project" value="TreeGrafter"/>
</dbReference>
<evidence type="ECO:0000313" key="8">
    <source>
        <dbReference type="WBParaSite" id="SVE_0024200.1"/>
    </source>
</evidence>
<proteinExistence type="inferred from homology"/>
<dbReference type="PROSITE" id="PS50294">
    <property type="entry name" value="WD_REPEATS_REGION"/>
    <property type="match status" value="2"/>
</dbReference>
<evidence type="ECO:0000313" key="7">
    <source>
        <dbReference type="Proteomes" id="UP000035680"/>
    </source>
</evidence>
<protein>
    <submittedName>
        <fullName evidence="8">WD_REPEATS_REGION domain-containing protein</fullName>
    </submittedName>
</protein>
<dbReference type="SMART" id="SM00320">
    <property type="entry name" value="WD40"/>
    <property type="match status" value="5"/>
</dbReference>
<dbReference type="InterPro" id="IPR015943">
    <property type="entry name" value="WD40/YVTN_repeat-like_dom_sf"/>
</dbReference>
<organism evidence="7 8">
    <name type="scientific">Strongyloides venezuelensis</name>
    <name type="common">Threadworm</name>
    <dbReference type="NCBI Taxonomy" id="75913"/>
    <lineage>
        <taxon>Eukaryota</taxon>
        <taxon>Metazoa</taxon>
        <taxon>Ecdysozoa</taxon>
        <taxon>Nematoda</taxon>
        <taxon>Chromadorea</taxon>
        <taxon>Rhabditida</taxon>
        <taxon>Tylenchina</taxon>
        <taxon>Panagrolaimomorpha</taxon>
        <taxon>Strongyloidoidea</taxon>
        <taxon>Strongyloididae</taxon>
        <taxon>Strongyloides</taxon>
    </lineage>
</organism>
<dbReference type="InterPro" id="IPR033010">
    <property type="entry name" value="Cdc20/Fizzy"/>
</dbReference>
<dbReference type="Gene3D" id="2.130.10.10">
    <property type="entry name" value="YVTN repeat-like/Quinoprotein amine dehydrogenase"/>
    <property type="match status" value="1"/>
</dbReference>
<dbReference type="PROSITE" id="PS50082">
    <property type="entry name" value="WD_REPEATS_2"/>
    <property type="match status" value="3"/>
</dbReference>
<reference evidence="7" key="1">
    <citation type="submission" date="2014-07" db="EMBL/GenBank/DDBJ databases">
        <authorList>
            <person name="Martin A.A"/>
            <person name="De Silva N."/>
        </authorList>
    </citation>
    <scope>NUCLEOTIDE SEQUENCE</scope>
</reference>
<dbReference type="WBParaSite" id="SVE_0024200.1">
    <property type="protein sequence ID" value="SVE_0024200.1"/>
    <property type="gene ID" value="SVE_0024200"/>
</dbReference>
<evidence type="ECO:0000259" key="6">
    <source>
        <dbReference type="Pfam" id="PF24807"/>
    </source>
</evidence>
<dbReference type="Proteomes" id="UP000035680">
    <property type="component" value="Unassembled WGS sequence"/>
</dbReference>
<feature type="repeat" description="WD" evidence="5">
    <location>
        <begin position="240"/>
        <end position="281"/>
    </location>
</feature>
<feature type="repeat" description="WD" evidence="5">
    <location>
        <begin position="324"/>
        <end position="365"/>
    </location>
</feature>
<name>A0A0K0EUP8_STRVS</name>
<accession>A0A0K0EUP8</accession>
<dbReference type="STRING" id="75913.A0A0K0EUP8"/>
<evidence type="ECO:0000256" key="1">
    <source>
        <dbReference type="ARBA" id="ARBA00006445"/>
    </source>
</evidence>
<feature type="repeat" description="WD" evidence="5">
    <location>
        <begin position="454"/>
        <end position="487"/>
    </location>
</feature>
<reference evidence="8" key="2">
    <citation type="submission" date="2015-08" db="UniProtKB">
        <authorList>
            <consortium name="WormBaseParasite"/>
        </authorList>
    </citation>
    <scope>IDENTIFICATION</scope>
</reference>
<evidence type="ECO:0000256" key="2">
    <source>
        <dbReference type="ARBA" id="ARBA00022574"/>
    </source>
</evidence>
<keyword evidence="7" id="KW-1185">Reference proteome</keyword>
<dbReference type="GO" id="GO:0010997">
    <property type="term" value="F:anaphase-promoting complex binding"/>
    <property type="evidence" value="ECO:0007669"/>
    <property type="project" value="InterPro"/>
</dbReference>
<keyword evidence="2 5" id="KW-0853">WD repeat</keyword>
<dbReference type="GO" id="GO:0031145">
    <property type="term" value="P:anaphase-promoting complex-dependent catabolic process"/>
    <property type="evidence" value="ECO:0007669"/>
    <property type="project" value="TreeGrafter"/>
</dbReference>
<dbReference type="GO" id="GO:1990757">
    <property type="term" value="F:ubiquitin ligase activator activity"/>
    <property type="evidence" value="ECO:0007669"/>
    <property type="project" value="TreeGrafter"/>
</dbReference>
<dbReference type="SUPFAM" id="SSF50978">
    <property type="entry name" value="WD40 repeat-like"/>
    <property type="match status" value="1"/>
</dbReference>
<feature type="domain" description="CDC20/Fizzy WD40" evidence="6">
    <location>
        <begin position="197"/>
        <end position="485"/>
    </location>
</feature>
<sequence length="509" mass="57657">MMKKSLYTPDKKENFSSPLALLVSQKAIRRTPSRYVGSDGSIHYTNYPCTREGGDRYIPLRETEQTWSSIWDEGLQKSIFDNAEDNNKAYGHSGRSCQSRINSNYVHKILLRNEMLNGNICKINAKHIPGYGIVNEKTTAPTPLFKYGYGKVHKRRHEPRLNMPLTYPCPFSEASLRLFSQNVSNKPKIPVESYRTLDAPDLIDDFYSNLIDWSSKNIIAVCLKNRLFLYDALTSEVTQLCDVTEDIASVKFSSSGDIIAFGMRNGELKVWDIETKTELFSCDNDYGRVGNLAWGSRGMLSLATKNGYIINRDQRDYVNVISRWKNHKYEVCGIQWNNTGDLLASGGNDNIVNIWSARKSTCMYTYNEHTAAVKALSWSHHHSAVLATGGGTSCKTIYIRDTNTGSTIKSVKTNSQICTLLWSKNTHQLVTTHGYQEHAVVVWDYPSLKPSVFLKGHDGRVLYSAMSPDGQSVITGSNDESLRWWKLFPNVRHNASTFRSKIVPHNFIR</sequence>
<dbReference type="AlphaFoldDB" id="A0A0K0EUP8"/>
<evidence type="ECO:0000256" key="3">
    <source>
        <dbReference type="ARBA" id="ARBA00022737"/>
    </source>
</evidence>
<comment type="similarity">
    <text evidence="1">Belongs to the WD repeat CDC20/Fizzy family.</text>
</comment>
<dbReference type="PANTHER" id="PTHR19918">
    <property type="entry name" value="CELL DIVISION CYCLE 20 CDC20 FIZZY -RELATED"/>
    <property type="match status" value="1"/>
</dbReference>
<dbReference type="InterPro" id="IPR036322">
    <property type="entry name" value="WD40_repeat_dom_sf"/>
</dbReference>
<dbReference type="GO" id="GO:1905786">
    <property type="term" value="P:positive regulation of anaphase-promoting complex-dependent catabolic process"/>
    <property type="evidence" value="ECO:0007669"/>
    <property type="project" value="TreeGrafter"/>
</dbReference>
<dbReference type="InterPro" id="IPR001680">
    <property type="entry name" value="WD40_rpt"/>
</dbReference>
<dbReference type="InterPro" id="IPR056150">
    <property type="entry name" value="WD40_CDC20-Fz"/>
</dbReference>
<dbReference type="PANTHER" id="PTHR19918:SF1">
    <property type="entry name" value="FIZZY-RELATED PROTEIN HOMOLOG"/>
    <property type="match status" value="1"/>
</dbReference>
<evidence type="ECO:0000256" key="5">
    <source>
        <dbReference type="PROSITE-ProRule" id="PRU00221"/>
    </source>
</evidence>
<keyword evidence="3" id="KW-0677">Repeat</keyword>
<evidence type="ECO:0000256" key="4">
    <source>
        <dbReference type="ARBA" id="ARBA00023306"/>
    </source>
</evidence>